<name>A0ABW6XEM9_9ACTN</name>
<evidence type="ECO:0000313" key="3">
    <source>
        <dbReference type="Proteomes" id="UP001602322"/>
    </source>
</evidence>
<evidence type="ECO:0000313" key="2">
    <source>
        <dbReference type="EMBL" id="MFF5900204.1"/>
    </source>
</evidence>
<dbReference type="EMBL" id="JBIBEG010000011">
    <property type="protein sequence ID" value="MFF5900204.1"/>
    <property type="molecule type" value="Genomic_DNA"/>
</dbReference>
<reference evidence="2 3" key="1">
    <citation type="submission" date="2024-10" db="EMBL/GenBank/DDBJ databases">
        <title>The Natural Products Discovery Center: Release of the First 8490 Sequenced Strains for Exploring Actinobacteria Biosynthetic Diversity.</title>
        <authorList>
            <person name="Kalkreuter E."/>
            <person name="Kautsar S.A."/>
            <person name="Yang D."/>
            <person name="Bader C.D."/>
            <person name="Teijaro C.N."/>
            <person name="Fluegel L."/>
            <person name="Davis C.M."/>
            <person name="Simpson J.R."/>
            <person name="Lauterbach L."/>
            <person name="Steele A.D."/>
            <person name="Gui C."/>
            <person name="Meng S."/>
            <person name="Li G."/>
            <person name="Viehrig K."/>
            <person name="Ye F."/>
            <person name="Su P."/>
            <person name="Kiefer A.F."/>
            <person name="Nichols A."/>
            <person name="Cepeda A.J."/>
            <person name="Yan W."/>
            <person name="Fan B."/>
            <person name="Jiang Y."/>
            <person name="Adhikari A."/>
            <person name="Zheng C.-J."/>
            <person name="Schuster L."/>
            <person name="Cowan T.M."/>
            <person name="Smanski M.J."/>
            <person name="Chevrette M.G."/>
            <person name="De Carvalho L.P.S."/>
            <person name="Shen B."/>
        </authorList>
    </citation>
    <scope>NUCLEOTIDE SEQUENCE [LARGE SCALE GENOMIC DNA]</scope>
    <source>
        <strain evidence="2 3">NPDC012540</strain>
    </source>
</reference>
<proteinExistence type="predicted"/>
<dbReference type="RefSeq" id="WP_387908021.1">
    <property type="nucleotide sequence ID" value="NZ_JBIBEG010000011.1"/>
</dbReference>
<sequence>MRPFLNAGFGFPSLLFRARERDRFGIGVDIDASRPSVLPPATSSPDEPGPLRQDFANPAKSRERDRTAAGGRRRPPASARRK</sequence>
<feature type="region of interest" description="Disordered" evidence="1">
    <location>
        <begin position="28"/>
        <end position="82"/>
    </location>
</feature>
<evidence type="ECO:0000256" key="1">
    <source>
        <dbReference type="SAM" id="MobiDB-lite"/>
    </source>
</evidence>
<dbReference type="Proteomes" id="UP001602322">
    <property type="component" value="Unassembled WGS sequence"/>
</dbReference>
<comment type="caution">
    <text evidence="2">The sequence shown here is derived from an EMBL/GenBank/DDBJ whole genome shotgun (WGS) entry which is preliminary data.</text>
</comment>
<protein>
    <submittedName>
        <fullName evidence="2">Uncharacterized protein</fullName>
    </submittedName>
</protein>
<feature type="compositionally biased region" description="Basic residues" evidence="1">
    <location>
        <begin position="71"/>
        <end position="82"/>
    </location>
</feature>
<keyword evidence="3" id="KW-1185">Reference proteome</keyword>
<accession>A0ABW6XEM9</accession>
<gene>
    <name evidence="2" type="ORF">ACFY8O_30380</name>
</gene>
<organism evidence="2 3">
    <name type="scientific">Streptomyces argenteolus</name>
    <dbReference type="NCBI Taxonomy" id="67274"/>
    <lineage>
        <taxon>Bacteria</taxon>
        <taxon>Bacillati</taxon>
        <taxon>Actinomycetota</taxon>
        <taxon>Actinomycetes</taxon>
        <taxon>Kitasatosporales</taxon>
        <taxon>Streptomycetaceae</taxon>
        <taxon>Streptomyces</taxon>
    </lineage>
</organism>